<comment type="caution">
    <text evidence="3">The sequence shown here is derived from an EMBL/GenBank/DDBJ whole genome shotgun (WGS) entry which is preliminary data.</text>
</comment>
<evidence type="ECO:0000313" key="3">
    <source>
        <dbReference type="EMBL" id="MBF7126444.1"/>
    </source>
</evidence>
<sequence>MIVENRPGYTLGSVMNDIDFKTLQQIMEATSEKESKKTQTTQSGVKVTPGIMRVDPGDAPVMSLFDLAKQ</sequence>
<dbReference type="Proteomes" id="UP000472573">
    <property type="component" value="Unassembled WGS sequence"/>
</dbReference>
<evidence type="ECO:0000256" key="1">
    <source>
        <dbReference type="SAM" id="MobiDB-lite"/>
    </source>
</evidence>
<evidence type="ECO:0000313" key="4">
    <source>
        <dbReference type="Proteomes" id="UP000472573"/>
    </source>
</evidence>
<proteinExistence type="predicted"/>
<organism evidence="3 5">
    <name type="scientific">Pediococcus pentosaceus</name>
    <dbReference type="NCBI Taxonomy" id="1255"/>
    <lineage>
        <taxon>Bacteria</taxon>
        <taxon>Bacillati</taxon>
        <taxon>Bacillota</taxon>
        <taxon>Bacilli</taxon>
        <taxon>Lactobacillales</taxon>
        <taxon>Lactobacillaceae</taxon>
        <taxon>Pediococcus</taxon>
    </lineage>
</organism>
<accession>A0A6L5A838</accession>
<dbReference type="Proteomes" id="UP000743107">
    <property type="component" value="Unassembled WGS sequence"/>
</dbReference>
<keyword evidence="4" id="KW-1185">Reference proteome</keyword>
<reference evidence="3" key="4">
    <citation type="submission" date="2020-11" db="EMBL/GenBank/DDBJ databases">
        <title>Antibiotic susceptibility profiles of Pediococcus pentosaceus from various origins and their implications for the safety assessment of strains with food-technology applications.</title>
        <authorList>
            <person name="Shani N."/>
            <person name="Oberhaensli S."/>
            <person name="Arias E."/>
        </authorList>
    </citation>
    <scope>NUCLEOTIDE SEQUENCE</scope>
    <source>
        <strain evidence="3">FAM 19164</strain>
    </source>
</reference>
<reference evidence="4" key="3">
    <citation type="submission" date="2020-03" db="EMBL/GenBank/DDBJ databases">
        <title>SpeciesPrimer: A bioinformatics pipeline dedicated to the design of qPCR primers for the quantification of bacterial species.</title>
        <authorList>
            <person name="Dreier M."/>
            <person name="Berthoud H."/>
            <person name="Shani N."/>
            <person name="Wechsler D."/>
            <person name="Junier P."/>
        </authorList>
    </citation>
    <scope>NUCLEOTIDE SEQUENCE [LARGE SCALE GENOMIC DNA]</scope>
    <source>
        <strain evidence="4">FAM13073</strain>
    </source>
</reference>
<evidence type="ECO:0000313" key="2">
    <source>
        <dbReference type="EMBL" id="KAF0415091.1"/>
    </source>
</evidence>
<gene>
    <name evidence="2" type="ORF">GBO79_01875</name>
    <name evidence="3" type="ORF">ITQ97_01145</name>
</gene>
<protein>
    <submittedName>
        <fullName evidence="3">Phage tail tape measure protein</fullName>
    </submittedName>
</protein>
<reference evidence="2" key="2">
    <citation type="submission" date="2019-12" db="EMBL/GenBank/DDBJ databases">
        <title>SpeciesPrimer: A bioinformatics pipeline dedicated to the design of qPCR primers for the quantification of bacterial species.</title>
        <authorList>
            <person name="Dreier M."/>
            <person name="Berthoud H."/>
            <person name="Shani N."/>
            <person name="Wechsler D."/>
            <person name="Junier P."/>
        </authorList>
    </citation>
    <scope>NUCLEOTIDE SEQUENCE</scope>
    <source>
        <strain evidence="2">FAM13073</strain>
    </source>
</reference>
<reference evidence="2 4" key="1">
    <citation type="submission" date="2019-10" db="EMBL/GenBank/DDBJ databases">
        <authorList>
            <person name="Irmler S."/>
            <person name="Berthoud H."/>
            <person name="Roetschi A."/>
            <person name="Arias E."/>
            <person name="Shani N."/>
            <person name="Wuethrich D."/>
            <person name="Bruggmann R."/>
        </authorList>
    </citation>
    <scope>NUCLEOTIDE SEQUENCE [LARGE SCALE GENOMIC DNA]</scope>
    <source>
        <strain evidence="2 4">FAM13073</strain>
    </source>
</reference>
<name>A0A6L5A838_PEDPE</name>
<dbReference type="EMBL" id="JADOFV010000001">
    <property type="protein sequence ID" value="MBF7126444.1"/>
    <property type="molecule type" value="Genomic_DNA"/>
</dbReference>
<dbReference type="EMBL" id="WENB01000001">
    <property type="protein sequence ID" value="KAF0415091.1"/>
    <property type="molecule type" value="Genomic_DNA"/>
</dbReference>
<evidence type="ECO:0000313" key="5">
    <source>
        <dbReference type="Proteomes" id="UP000743107"/>
    </source>
</evidence>
<dbReference type="RefSeq" id="WP_159251208.1">
    <property type="nucleotide sequence ID" value="NZ_JADOFS010000001.1"/>
</dbReference>
<dbReference type="AlphaFoldDB" id="A0A6L5A838"/>
<feature type="region of interest" description="Disordered" evidence="1">
    <location>
        <begin position="30"/>
        <end position="53"/>
    </location>
</feature>